<dbReference type="PANTHER" id="PTHR33784">
    <property type="entry name" value="OS05G0482100 PROTEIN"/>
    <property type="match status" value="1"/>
</dbReference>
<protein>
    <recommendedName>
        <fullName evidence="1">At2g35280-like TPR domain-containing protein</fullName>
    </recommendedName>
</protein>
<evidence type="ECO:0000313" key="3">
    <source>
        <dbReference type="Proteomes" id="UP000030689"/>
    </source>
</evidence>
<dbReference type="AlphaFoldDB" id="V4NTT4"/>
<dbReference type="PANTHER" id="PTHR33784:SF25">
    <property type="entry name" value="NUCLEIC ACID-BINDING, OB-FOLD-LIKE PROTEIN"/>
    <property type="match status" value="1"/>
</dbReference>
<dbReference type="InterPro" id="IPR036047">
    <property type="entry name" value="F-box-like_dom_sf"/>
</dbReference>
<dbReference type="STRING" id="72664.V4NTT4"/>
<dbReference type="Gramene" id="ESQ50126">
    <property type="protein sequence ID" value="ESQ50126"/>
    <property type="gene ID" value="EUTSA_v10002164mg"/>
</dbReference>
<dbReference type="InterPro" id="IPR057136">
    <property type="entry name" value="At2g35280_TPR_dom"/>
</dbReference>
<dbReference type="SUPFAM" id="SSF81383">
    <property type="entry name" value="F-box domain"/>
    <property type="match status" value="1"/>
</dbReference>
<reference evidence="2 3" key="1">
    <citation type="journal article" date="2013" name="Front. Plant Sci.">
        <title>The Reference Genome of the Halophytic Plant Eutrema salsugineum.</title>
        <authorList>
            <person name="Yang R."/>
            <person name="Jarvis D.E."/>
            <person name="Chen H."/>
            <person name="Beilstein M.A."/>
            <person name="Grimwood J."/>
            <person name="Jenkins J."/>
            <person name="Shu S."/>
            <person name="Prochnik S."/>
            <person name="Xin M."/>
            <person name="Ma C."/>
            <person name="Schmutz J."/>
            <person name="Wing R.A."/>
            <person name="Mitchell-Olds T."/>
            <person name="Schumaker K.S."/>
            <person name="Wang X."/>
        </authorList>
    </citation>
    <scope>NUCLEOTIDE SEQUENCE [LARGE SCALE GENOMIC DNA]</scope>
</reference>
<dbReference type="InterPro" id="IPR040338">
    <property type="entry name" value="At1g67623-like"/>
</dbReference>
<evidence type="ECO:0000259" key="1">
    <source>
        <dbReference type="Pfam" id="PF23310"/>
    </source>
</evidence>
<accession>V4NTT4</accession>
<feature type="domain" description="At2g35280-like TPR" evidence="1">
    <location>
        <begin position="81"/>
        <end position="153"/>
    </location>
</feature>
<dbReference type="EMBL" id="KI517398">
    <property type="protein sequence ID" value="ESQ50126.1"/>
    <property type="molecule type" value="Genomic_DNA"/>
</dbReference>
<gene>
    <name evidence="2" type="ORF">EUTSA_v10002164mg</name>
</gene>
<dbReference type="KEGG" id="eus:EUTSA_v10002164mg"/>
<organism evidence="2 3">
    <name type="scientific">Eutrema salsugineum</name>
    <name type="common">Saltwater cress</name>
    <name type="synonym">Sisymbrium salsugineum</name>
    <dbReference type="NCBI Taxonomy" id="72664"/>
    <lineage>
        <taxon>Eukaryota</taxon>
        <taxon>Viridiplantae</taxon>
        <taxon>Streptophyta</taxon>
        <taxon>Embryophyta</taxon>
        <taxon>Tracheophyta</taxon>
        <taxon>Spermatophyta</taxon>
        <taxon>Magnoliopsida</taxon>
        <taxon>eudicotyledons</taxon>
        <taxon>Gunneridae</taxon>
        <taxon>Pentapetalae</taxon>
        <taxon>rosids</taxon>
        <taxon>malvids</taxon>
        <taxon>Brassicales</taxon>
        <taxon>Brassicaceae</taxon>
        <taxon>Eutremeae</taxon>
        <taxon>Eutrema</taxon>
    </lineage>
</organism>
<dbReference type="OMA" id="KPPPECH"/>
<dbReference type="Pfam" id="PF23310">
    <property type="entry name" value="TPR_27"/>
    <property type="match status" value="1"/>
</dbReference>
<dbReference type="Proteomes" id="UP000030689">
    <property type="component" value="Unassembled WGS sequence"/>
</dbReference>
<name>V4NTT4_EUTSA</name>
<sequence length="205" mass="24021">MQRQRKLCPLEALPNELLREIFSRVASSSRTDVRNIMQSSPELAQHAKDNQVVKRLNLGAFASRPLWALNNFQALMERCLESILEYFQHNNPTLGLEHLKTSADSSYKNGIYLYGILMLCRGEMDEGKAYLDKLQWKENKKTADQCWRSIQTSLQGIPVIKKSRYRNTLRNNKPPPECHLNDMDNRCNKCYYYKQMRKFVSIRTL</sequence>
<keyword evidence="3" id="KW-1185">Reference proteome</keyword>
<evidence type="ECO:0000313" key="2">
    <source>
        <dbReference type="EMBL" id="ESQ50126.1"/>
    </source>
</evidence>
<proteinExistence type="predicted"/>